<dbReference type="EMBL" id="JBHUOS010000014">
    <property type="protein sequence ID" value="MFD2917275.1"/>
    <property type="molecule type" value="Genomic_DNA"/>
</dbReference>
<accession>A0ABW5ZYI9</accession>
<sequence length="99" mass="11373">MSFGSGHVMDMISRMKQNRAQRPSKKGKFKENNRQTIYSKKDKLISNTKFKTVSKTELAAIKKQIVINAKARKLKHKILYTILISLGICAFVIFILMIN</sequence>
<keyword evidence="4" id="KW-1185">Reference proteome</keyword>
<evidence type="ECO:0000256" key="1">
    <source>
        <dbReference type="SAM" id="MobiDB-lite"/>
    </source>
</evidence>
<evidence type="ECO:0000313" key="4">
    <source>
        <dbReference type="Proteomes" id="UP001597548"/>
    </source>
</evidence>
<keyword evidence="2" id="KW-0812">Transmembrane</keyword>
<evidence type="ECO:0000256" key="2">
    <source>
        <dbReference type="SAM" id="Phobius"/>
    </source>
</evidence>
<dbReference type="Proteomes" id="UP001597548">
    <property type="component" value="Unassembled WGS sequence"/>
</dbReference>
<keyword evidence="2" id="KW-1133">Transmembrane helix</keyword>
<feature type="compositionally biased region" description="Basic residues" evidence="1">
    <location>
        <begin position="16"/>
        <end position="28"/>
    </location>
</feature>
<feature type="transmembrane region" description="Helical" evidence="2">
    <location>
        <begin position="78"/>
        <end position="98"/>
    </location>
</feature>
<keyword evidence="2" id="KW-0472">Membrane</keyword>
<protein>
    <submittedName>
        <fullName evidence="3">Uncharacterized protein</fullName>
    </submittedName>
</protein>
<evidence type="ECO:0000313" key="3">
    <source>
        <dbReference type="EMBL" id="MFD2917275.1"/>
    </source>
</evidence>
<dbReference type="RefSeq" id="WP_194509028.1">
    <property type="nucleotide sequence ID" value="NZ_JADILU010000006.1"/>
</dbReference>
<comment type="caution">
    <text evidence="3">The sequence shown here is derived from an EMBL/GenBank/DDBJ whole genome shotgun (WGS) entry which is preliminary data.</text>
</comment>
<organism evidence="3 4">
    <name type="scientific">Psychroserpens luteus</name>
    <dbReference type="NCBI Taxonomy" id="1434066"/>
    <lineage>
        <taxon>Bacteria</taxon>
        <taxon>Pseudomonadati</taxon>
        <taxon>Bacteroidota</taxon>
        <taxon>Flavobacteriia</taxon>
        <taxon>Flavobacteriales</taxon>
        <taxon>Flavobacteriaceae</taxon>
        <taxon>Psychroserpens</taxon>
    </lineage>
</organism>
<gene>
    <name evidence="3" type="ORF">ACFS29_16600</name>
</gene>
<proteinExistence type="predicted"/>
<feature type="region of interest" description="Disordered" evidence="1">
    <location>
        <begin position="1"/>
        <end position="33"/>
    </location>
</feature>
<reference evidence="4" key="1">
    <citation type="journal article" date="2019" name="Int. J. Syst. Evol. Microbiol.">
        <title>The Global Catalogue of Microorganisms (GCM) 10K type strain sequencing project: providing services to taxonomists for standard genome sequencing and annotation.</title>
        <authorList>
            <consortium name="The Broad Institute Genomics Platform"/>
            <consortium name="The Broad Institute Genome Sequencing Center for Infectious Disease"/>
            <person name="Wu L."/>
            <person name="Ma J."/>
        </authorList>
    </citation>
    <scope>NUCLEOTIDE SEQUENCE [LARGE SCALE GENOMIC DNA]</scope>
    <source>
        <strain evidence="4">KCTC 32514</strain>
    </source>
</reference>
<name>A0ABW5ZYI9_9FLAO</name>